<keyword evidence="1" id="KW-1133">Transmembrane helix</keyword>
<organism evidence="2 3">
    <name type="scientific">Scopulibacillus darangshiensis</name>
    <dbReference type="NCBI Taxonomy" id="442528"/>
    <lineage>
        <taxon>Bacteria</taxon>
        <taxon>Bacillati</taxon>
        <taxon>Bacillota</taxon>
        <taxon>Bacilli</taxon>
        <taxon>Bacillales</taxon>
        <taxon>Sporolactobacillaceae</taxon>
        <taxon>Scopulibacillus</taxon>
    </lineage>
</organism>
<protein>
    <submittedName>
        <fullName evidence="2">Uncharacterized protein DUF3311</fullName>
    </submittedName>
</protein>
<evidence type="ECO:0000256" key="1">
    <source>
        <dbReference type="SAM" id="Phobius"/>
    </source>
</evidence>
<dbReference type="InterPro" id="IPR021741">
    <property type="entry name" value="DUF3311"/>
</dbReference>
<comment type="caution">
    <text evidence="2">The sequence shown here is derived from an EMBL/GenBank/DDBJ whole genome shotgun (WGS) entry which is preliminary data.</text>
</comment>
<dbReference type="AlphaFoldDB" id="A0A4R2NIH3"/>
<dbReference type="EMBL" id="SLXK01000046">
    <property type="protein sequence ID" value="TCP21062.1"/>
    <property type="molecule type" value="Genomic_DNA"/>
</dbReference>
<gene>
    <name evidence="2" type="ORF">EV207_14612</name>
</gene>
<accession>A0A4R2NIH3</accession>
<sequence>MRKLLFLLSMVPFVGSLIVINRTDPFVLGLPFVIFWAAIWVVLTSVCLFIVYKLDPDNKEREEDQ</sequence>
<feature type="transmembrane region" description="Helical" evidence="1">
    <location>
        <begin position="26"/>
        <end position="52"/>
    </location>
</feature>
<name>A0A4R2NIH3_9BACL</name>
<dbReference type="Pfam" id="PF11755">
    <property type="entry name" value="DUF3311"/>
    <property type="match status" value="1"/>
</dbReference>
<dbReference type="RefSeq" id="WP_243647168.1">
    <property type="nucleotide sequence ID" value="NZ_SLXK01000046.1"/>
</dbReference>
<evidence type="ECO:0000313" key="3">
    <source>
        <dbReference type="Proteomes" id="UP000295416"/>
    </source>
</evidence>
<dbReference type="Proteomes" id="UP000295416">
    <property type="component" value="Unassembled WGS sequence"/>
</dbReference>
<keyword evidence="3" id="KW-1185">Reference proteome</keyword>
<keyword evidence="1" id="KW-0812">Transmembrane</keyword>
<reference evidence="2 3" key="1">
    <citation type="submission" date="2019-03" db="EMBL/GenBank/DDBJ databases">
        <title>Genomic Encyclopedia of Type Strains, Phase IV (KMG-IV): sequencing the most valuable type-strain genomes for metagenomic binning, comparative biology and taxonomic classification.</title>
        <authorList>
            <person name="Goeker M."/>
        </authorList>
    </citation>
    <scope>NUCLEOTIDE SEQUENCE [LARGE SCALE GENOMIC DNA]</scope>
    <source>
        <strain evidence="2 3">DSM 19377</strain>
    </source>
</reference>
<keyword evidence="1" id="KW-0472">Membrane</keyword>
<evidence type="ECO:0000313" key="2">
    <source>
        <dbReference type="EMBL" id="TCP21062.1"/>
    </source>
</evidence>
<proteinExistence type="predicted"/>